<reference evidence="3 4" key="1">
    <citation type="submission" date="2016-10" db="EMBL/GenBank/DDBJ databases">
        <authorList>
            <person name="de Groot N.N."/>
        </authorList>
    </citation>
    <scope>NUCLEOTIDE SEQUENCE [LARGE SCALE GENOMIC DNA]</scope>
    <source>
        <strain evidence="3 4">DSM 44993</strain>
    </source>
</reference>
<feature type="compositionally biased region" description="Low complexity" evidence="1">
    <location>
        <begin position="26"/>
        <end position="57"/>
    </location>
</feature>
<evidence type="ECO:0000256" key="2">
    <source>
        <dbReference type="SAM" id="SignalP"/>
    </source>
</evidence>
<accession>A0A1H8YKG5</accession>
<feature type="region of interest" description="Disordered" evidence="1">
    <location>
        <begin position="26"/>
        <end position="61"/>
    </location>
</feature>
<dbReference type="STRING" id="394193.SAMN04489732_117206"/>
<protein>
    <recommendedName>
        <fullName evidence="5">Ig-like domain (Group 3)</fullName>
    </recommendedName>
</protein>
<organism evidence="3 4">
    <name type="scientific">Amycolatopsis saalfeldensis</name>
    <dbReference type="NCBI Taxonomy" id="394193"/>
    <lineage>
        <taxon>Bacteria</taxon>
        <taxon>Bacillati</taxon>
        <taxon>Actinomycetota</taxon>
        <taxon>Actinomycetes</taxon>
        <taxon>Pseudonocardiales</taxon>
        <taxon>Pseudonocardiaceae</taxon>
        <taxon>Amycolatopsis</taxon>
    </lineage>
</organism>
<feature type="signal peptide" evidence="2">
    <location>
        <begin position="1"/>
        <end position="23"/>
    </location>
</feature>
<dbReference type="Proteomes" id="UP000198582">
    <property type="component" value="Unassembled WGS sequence"/>
</dbReference>
<proteinExistence type="predicted"/>
<evidence type="ECO:0000313" key="3">
    <source>
        <dbReference type="EMBL" id="SEP51888.1"/>
    </source>
</evidence>
<keyword evidence="2" id="KW-0732">Signal</keyword>
<evidence type="ECO:0008006" key="5">
    <source>
        <dbReference type="Google" id="ProtNLM"/>
    </source>
</evidence>
<sequence length="176" mass="17513">MKRIVVFSTVLGAGLLMAAPAFAAGSTTTPTTPTTPTAPPTSATGTPTSSPTETAPSDDSAGVPKAFLRLLPAAGRPGAHIAVRVGCEAGYIEKLSSPVLDFGKLTAGPQNDPSVAPVSKGTATVKKNAKPGTYTASYECGGAKITSKFTVLPAKQVVKVPAGAPQTGGSDGYVVD</sequence>
<evidence type="ECO:0000256" key="1">
    <source>
        <dbReference type="SAM" id="MobiDB-lite"/>
    </source>
</evidence>
<name>A0A1H8YKG5_9PSEU</name>
<dbReference type="RefSeq" id="WP_218156928.1">
    <property type="nucleotide sequence ID" value="NZ_FOEF01000017.1"/>
</dbReference>
<keyword evidence="4" id="KW-1185">Reference proteome</keyword>
<feature type="chain" id="PRO_5011457674" description="Ig-like domain (Group 3)" evidence="2">
    <location>
        <begin position="24"/>
        <end position="176"/>
    </location>
</feature>
<dbReference type="AlphaFoldDB" id="A0A1H8YKG5"/>
<gene>
    <name evidence="3" type="ORF">SAMN04489732_117206</name>
</gene>
<evidence type="ECO:0000313" key="4">
    <source>
        <dbReference type="Proteomes" id="UP000198582"/>
    </source>
</evidence>
<dbReference type="EMBL" id="FOEF01000017">
    <property type="protein sequence ID" value="SEP51888.1"/>
    <property type="molecule type" value="Genomic_DNA"/>
</dbReference>